<feature type="transmembrane region" description="Helical" evidence="1">
    <location>
        <begin position="190"/>
        <end position="210"/>
    </location>
</feature>
<dbReference type="AlphaFoldDB" id="A0A9W7KZJ0"/>
<reference evidence="3" key="1">
    <citation type="journal article" date="2023" name="Commun. Biol.">
        <title>Genome analysis of Parmales, the sister group of diatoms, reveals the evolutionary specialization of diatoms from phago-mixotrophs to photoautotrophs.</title>
        <authorList>
            <person name="Ban H."/>
            <person name="Sato S."/>
            <person name="Yoshikawa S."/>
            <person name="Yamada K."/>
            <person name="Nakamura Y."/>
            <person name="Ichinomiya M."/>
            <person name="Sato N."/>
            <person name="Blanc-Mathieu R."/>
            <person name="Endo H."/>
            <person name="Kuwata A."/>
            <person name="Ogata H."/>
        </authorList>
    </citation>
    <scope>NUCLEOTIDE SEQUENCE [LARGE SCALE GENOMIC DNA]</scope>
    <source>
        <strain evidence="3">NIES 3700</strain>
    </source>
</reference>
<comment type="caution">
    <text evidence="2">The sequence shown here is derived from an EMBL/GenBank/DDBJ whole genome shotgun (WGS) entry which is preliminary data.</text>
</comment>
<feature type="transmembrane region" description="Helical" evidence="1">
    <location>
        <begin position="41"/>
        <end position="63"/>
    </location>
</feature>
<feature type="transmembrane region" description="Helical" evidence="1">
    <location>
        <begin position="349"/>
        <end position="366"/>
    </location>
</feature>
<accession>A0A9W7KZJ0</accession>
<keyword evidence="1" id="KW-0812">Transmembrane</keyword>
<keyword evidence="1" id="KW-1133">Transmembrane helix</keyword>
<keyword evidence="3" id="KW-1185">Reference proteome</keyword>
<dbReference type="OrthoDB" id="201172at2759"/>
<feature type="transmembrane region" description="Helical" evidence="1">
    <location>
        <begin position="156"/>
        <end position="178"/>
    </location>
</feature>
<evidence type="ECO:0000313" key="2">
    <source>
        <dbReference type="EMBL" id="GMI16955.1"/>
    </source>
</evidence>
<feature type="transmembrane region" description="Helical" evidence="1">
    <location>
        <begin position="217"/>
        <end position="236"/>
    </location>
</feature>
<feature type="transmembrane region" description="Helical" evidence="1">
    <location>
        <begin position="309"/>
        <end position="329"/>
    </location>
</feature>
<evidence type="ECO:0000256" key="1">
    <source>
        <dbReference type="SAM" id="Phobius"/>
    </source>
</evidence>
<evidence type="ECO:0000313" key="3">
    <source>
        <dbReference type="Proteomes" id="UP001165122"/>
    </source>
</evidence>
<organism evidence="2 3">
    <name type="scientific">Triparma laevis f. longispina</name>
    <dbReference type="NCBI Taxonomy" id="1714387"/>
    <lineage>
        <taxon>Eukaryota</taxon>
        <taxon>Sar</taxon>
        <taxon>Stramenopiles</taxon>
        <taxon>Ochrophyta</taxon>
        <taxon>Bolidophyceae</taxon>
        <taxon>Parmales</taxon>
        <taxon>Triparmaceae</taxon>
        <taxon>Triparma</taxon>
    </lineage>
</organism>
<feature type="transmembrane region" description="Helical" evidence="1">
    <location>
        <begin position="105"/>
        <end position="126"/>
    </location>
</feature>
<proteinExistence type="predicted"/>
<gene>
    <name evidence="2" type="ORF">TrLO_g9818</name>
</gene>
<feature type="transmembrane region" description="Helical" evidence="1">
    <location>
        <begin position="248"/>
        <end position="269"/>
    </location>
</feature>
<sequence>MEPSPPEASQHPPSPSLSAYRAFLHSFTFHIPVVSGYKVRAFWIIISISAFLNALVICGVWVADEEGWLDSSNWDGWGNPVLQTPIAVGCEYAVKDTTKYLAQPITALSNFSFTFTAVIILQFSILDIKSNGFKNIICNNDAEKLKDSQIIGAHPALSLCLAGCCVMMCYTSFCWHASLTVKGGKMDMGMIYLICIYLIGLCTVRLLTYVNFNNTKILTVAVHAVSFGALYLGVRTYKKNEEEGIEDWFNLTIMLMLGVVCGVPLPFVIGLMRMAKNLILGCVMGEEWLKVKEEKRKEREAKGVRRRRSWGLAISALMSIGGGGLFRSFDQTWMCEDWFGPHHWFQAHAVWHAMCAMAVLFVYLFLRSEVFNMYGYMGGYEGGYDWAERERRSSSGENAMMELTMIERRSSREGVGEIL</sequence>
<dbReference type="Proteomes" id="UP001165122">
    <property type="component" value="Unassembled WGS sequence"/>
</dbReference>
<dbReference type="EMBL" id="BRXW01000271">
    <property type="protein sequence ID" value="GMI16955.1"/>
    <property type="molecule type" value="Genomic_DNA"/>
</dbReference>
<name>A0A9W7KZJ0_9STRA</name>
<keyword evidence="1" id="KW-0472">Membrane</keyword>
<protein>
    <submittedName>
        <fullName evidence="2">Uncharacterized protein</fullName>
    </submittedName>
</protein>